<proteinExistence type="predicted"/>
<evidence type="ECO:0000313" key="1">
    <source>
        <dbReference type="EMBL" id="KAK7256051.1"/>
    </source>
</evidence>
<keyword evidence="2" id="KW-1185">Reference proteome</keyword>
<gene>
    <name evidence="1" type="ORF">RIF29_29484</name>
</gene>
<accession>A0AAN9EGZ8</accession>
<name>A0AAN9EGZ8_CROPI</name>
<organism evidence="1 2">
    <name type="scientific">Crotalaria pallida</name>
    <name type="common">Smooth rattlebox</name>
    <name type="synonym">Crotalaria striata</name>
    <dbReference type="NCBI Taxonomy" id="3830"/>
    <lineage>
        <taxon>Eukaryota</taxon>
        <taxon>Viridiplantae</taxon>
        <taxon>Streptophyta</taxon>
        <taxon>Embryophyta</taxon>
        <taxon>Tracheophyta</taxon>
        <taxon>Spermatophyta</taxon>
        <taxon>Magnoliopsida</taxon>
        <taxon>eudicotyledons</taxon>
        <taxon>Gunneridae</taxon>
        <taxon>Pentapetalae</taxon>
        <taxon>rosids</taxon>
        <taxon>fabids</taxon>
        <taxon>Fabales</taxon>
        <taxon>Fabaceae</taxon>
        <taxon>Papilionoideae</taxon>
        <taxon>50 kb inversion clade</taxon>
        <taxon>genistoids sensu lato</taxon>
        <taxon>core genistoids</taxon>
        <taxon>Crotalarieae</taxon>
        <taxon>Crotalaria</taxon>
    </lineage>
</organism>
<reference evidence="1 2" key="1">
    <citation type="submission" date="2024-01" db="EMBL/GenBank/DDBJ databases">
        <title>The genomes of 5 underutilized Papilionoideae crops provide insights into root nodulation and disease resistanc.</title>
        <authorList>
            <person name="Yuan L."/>
        </authorList>
    </citation>
    <scope>NUCLEOTIDE SEQUENCE [LARGE SCALE GENOMIC DNA]</scope>
    <source>
        <strain evidence="1">ZHUSHIDOU_FW_LH</strain>
        <tissue evidence="1">Leaf</tissue>
    </source>
</reference>
<dbReference type="AlphaFoldDB" id="A0AAN9EGZ8"/>
<evidence type="ECO:0000313" key="2">
    <source>
        <dbReference type="Proteomes" id="UP001372338"/>
    </source>
</evidence>
<comment type="caution">
    <text evidence="1">The sequence shown here is derived from an EMBL/GenBank/DDBJ whole genome shotgun (WGS) entry which is preliminary data.</text>
</comment>
<protein>
    <submittedName>
        <fullName evidence="1">Uncharacterized protein</fullName>
    </submittedName>
</protein>
<sequence>MDRDRDREESRIRDDELEQKSSKHRVEISGAYLEPVAVVVSETPKTLILWASCAKCVHWLQLQSRCGFDDSLNLNIAVSRTVADPDLTLLVFGAWTILCYLYNLPGLTKPYPRNKALQLFLYIDSKLGKIPNLIRILTLQLLLRQTSDPKSCFATVEKDLPGGLTPMLGDWKGIIRKGWGSEALGYNADLTTIATIPLQLLQPPLQPLLAPTRRHAQPPSYDTFSLKIENALRAQEINNQRWWDEARQWWLASNDGLWPTMMPRGAAMEALLETLFFAVQQKIG</sequence>
<dbReference type="EMBL" id="JAYWIO010000006">
    <property type="protein sequence ID" value="KAK7256051.1"/>
    <property type="molecule type" value="Genomic_DNA"/>
</dbReference>
<dbReference type="Proteomes" id="UP001372338">
    <property type="component" value="Unassembled WGS sequence"/>
</dbReference>